<dbReference type="GO" id="GO:0050626">
    <property type="term" value="F:trimethylamine-N-oxide reductase (cytochrome c) activity"/>
    <property type="evidence" value="ECO:0007669"/>
    <property type="project" value="UniProtKB-EC"/>
</dbReference>
<sequence length="823" mass="89572">MLHSDHDERTTAVGRRSLLKLGAAGAALSMFGPSLLTRGAAAAMPANGEVMNASHWGAFKATIKDGRFVAIKPWEKDPHPTHMLDGVLDITYSPTRIKYPMVRRAWLEKGPGAMVEDRGKGDFVRVSWDKALDLVANEIKRVQGKYGPTSIFAGSYGWRSSGCLGHPGTLLRRLMNTTGGYVKSSGDYSTGAAQVIMPHVMGSLEVYEQQTSWPVVAENTELLVFWGADPVKTCQISNTVAEHGAYPGMQAYKAKGKKVICIDPVRTETAKFFGAELVSPRPQTDVAMMLGIAHTLYTEKLHNKAFLDSCTTGFDRFVPYLTGKSDGTPKDAAWAEKICGVPAETIKDLARCFAKSRTMLAGGWSLQRQHHGEQAHWMLVTLAAMLGQIGLPGGGFGFSYHYASGGNPTTRAPRVTVISDGTVAQGAPWLTSGGVASIPCARVVDMLLNPGKEYQFNGKTERYPDIKMAYWCGGNPFAHHQDRNRQVKAWRKLETFIVHDVVWTATARMADIVLPAATSIERNDVSMVGDYSATAIVAMKKGIEPIFEARSDYDIFAGVAKRLGKEREFTEGRAEIDWVRAIYEKAYNQGKSNGVPMPDFDAFWTAGIVEFEVPPANAKFVRHAKFREDPLLNPLGTPSGLIEIFSRNIEKMGYDDCPPHPAWMEPLERLAGPDTKYPLHVAASHPNDRLHSQLCGTKLNLGYRIAGREPCLMNPADAAARGIKDGDLVRLFNGRGQILVGVRISGDVMPGVVQVYEGGWYDPAEPGVVGTLCKYGDVNVLTPDIPSSKLAMATCGQTVMAEAEKFKGTVPEVTVFSAPAAAA</sequence>
<evidence type="ECO:0000256" key="10">
    <source>
        <dbReference type="ARBA" id="ARBA00050606"/>
    </source>
</evidence>
<evidence type="ECO:0000259" key="16">
    <source>
        <dbReference type="Pfam" id="PF01568"/>
    </source>
</evidence>
<proteinExistence type="inferred from homology"/>
<feature type="domain" description="Molybdopterin dinucleotide-binding" evidence="16">
    <location>
        <begin position="684"/>
        <end position="790"/>
    </location>
</feature>
<dbReference type="Gene3D" id="3.40.50.740">
    <property type="match status" value="1"/>
</dbReference>
<dbReference type="FunFam" id="2.40.40.20:FF:000009">
    <property type="entry name" value="Biotin sulfoxide reductase 2"/>
    <property type="match status" value="1"/>
</dbReference>
<dbReference type="NCBIfam" id="NF011682">
    <property type="entry name" value="PRK15102.1"/>
    <property type="match status" value="1"/>
</dbReference>
<dbReference type="EC" id="1.8.5.3" evidence="12"/>
<dbReference type="Pfam" id="PF01568">
    <property type="entry name" value="Molydop_binding"/>
    <property type="match status" value="1"/>
</dbReference>
<keyword evidence="5 14" id="KW-0479">Metal-binding</keyword>
<dbReference type="PROSITE" id="PS00932">
    <property type="entry name" value="MOLYBDOPTERIN_PROK_3"/>
    <property type="match status" value="1"/>
</dbReference>
<comment type="caution">
    <text evidence="18">The sequence shown here is derived from an EMBL/GenBank/DDBJ whole genome shotgun (WGS) entry which is preliminary data.</text>
</comment>
<evidence type="ECO:0000313" key="18">
    <source>
        <dbReference type="EMBL" id="KAA5613530.1"/>
    </source>
</evidence>
<dbReference type="CDD" id="cd02769">
    <property type="entry name" value="MopB_DMSOR-BSOR-TMAOR"/>
    <property type="match status" value="1"/>
</dbReference>
<dbReference type="InterPro" id="IPR006658">
    <property type="entry name" value="BisC"/>
</dbReference>
<feature type="binding site" evidence="14">
    <location>
        <position position="552"/>
    </location>
    <ligand>
        <name>Mo-bis(molybdopterin guanine dinucleotide)</name>
        <dbReference type="ChEBI" id="CHEBI:60539"/>
    </ligand>
</feature>
<evidence type="ECO:0000256" key="8">
    <source>
        <dbReference type="ARBA" id="ARBA00023002"/>
    </source>
</evidence>
<protein>
    <recommendedName>
        <fullName evidence="13">Dimethyl sulfoxide/trimethylamine N-oxide reductase</fullName>
        <ecNumber evidence="3">1.7.2.3</ecNumber>
        <ecNumber evidence="12">1.8.5.3</ecNumber>
    </recommendedName>
</protein>
<dbReference type="SUPFAM" id="SSF53706">
    <property type="entry name" value="Formate dehydrogenase/DMSO reductase, domains 1-3"/>
    <property type="match status" value="1"/>
</dbReference>
<dbReference type="InterPro" id="IPR050612">
    <property type="entry name" value="Prok_Mopterin_Oxidored"/>
</dbReference>
<dbReference type="AlphaFoldDB" id="A0A5M6IYV1"/>
<dbReference type="Pfam" id="PF00384">
    <property type="entry name" value="Molybdopterin"/>
    <property type="match status" value="1"/>
</dbReference>
<dbReference type="GO" id="GO:0043546">
    <property type="term" value="F:molybdopterin cofactor binding"/>
    <property type="evidence" value="ECO:0007669"/>
    <property type="project" value="InterPro"/>
</dbReference>
<keyword evidence="8 18" id="KW-0560">Oxidoreductase</keyword>
<organism evidence="18 19">
    <name type="scientific">Rhodovastum atsumiense</name>
    <dbReference type="NCBI Taxonomy" id="504468"/>
    <lineage>
        <taxon>Bacteria</taxon>
        <taxon>Pseudomonadati</taxon>
        <taxon>Pseudomonadota</taxon>
        <taxon>Alphaproteobacteria</taxon>
        <taxon>Acetobacterales</taxon>
        <taxon>Acetobacteraceae</taxon>
        <taxon>Rhodovastum</taxon>
    </lineage>
</organism>
<dbReference type="PANTHER" id="PTHR43742">
    <property type="entry name" value="TRIMETHYLAMINE-N-OXIDE REDUCTASE"/>
    <property type="match status" value="1"/>
</dbReference>
<evidence type="ECO:0000256" key="6">
    <source>
        <dbReference type="ARBA" id="ARBA00022729"/>
    </source>
</evidence>
<reference evidence="18 19" key="1">
    <citation type="submission" date="2019-09" db="EMBL/GenBank/DDBJ databases">
        <title>Genome sequence of Rhodovastum atsumiense, a diverse member of the Acetobacteraceae family of non-sulfur purple photosynthetic bacteria.</title>
        <authorList>
            <person name="Meyer T."/>
            <person name="Kyndt J."/>
        </authorList>
    </citation>
    <scope>NUCLEOTIDE SEQUENCE [LARGE SCALE GENOMIC DNA]</scope>
    <source>
        <strain evidence="18 19">DSM 21279</strain>
    </source>
</reference>
<comment type="subcellular location">
    <subcellularLocation>
        <location evidence="1">Periplasm</location>
    </subcellularLocation>
</comment>
<dbReference type="GO" id="GO:0030151">
    <property type="term" value="F:molybdenum ion binding"/>
    <property type="evidence" value="ECO:0007669"/>
    <property type="project" value="TreeGrafter"/>
</dbReference>
<evidence type="ECO:0000256" key="11">
    <source>
        <dbReference type="ARBA" id="ARBA00056722"/>
    </source>
</evidence>
<evidence type="ECO:0000256" key="7">
    <source>
        <dbReference type="ARBA" id="ARBA00022764"/>
    </source>
</evidence>
<feature type="domain" description="Molybdopterin oxidoreductase" evidence="15">
    <location>
        <begin position="96"/>
        <end position="562"/>
    </location>
</feature>
<dbReference type="CDD" id="cd02793">
    <property type="entry name" value="MopB_CT_DMSOR-BSOR-TMAOR"/>
    <property type="match status" value="1"/>
</dbReference>
<comment type="catalytic activity">
    <reaction evidence="9">
        <text>trimethylamine + 2 Fe(III)-[cytochrome c] + H2O = trimethylamine N-oxide + 2 Fe(II)-[cytochrome c] + 3 H(+)</text>
        <dbReference type="Rhea" id="RHEA:24236"/>
        <dbReference type="Rhea" id="RHEA-COMP:10350"/>
        <dbReference type="Rhea" id="RHEA-COMP:14399"/>
        <dbReference type="ChEBI" id="CHEBI:15377"/>
        <dbReference type="ChEBI" id="CHEBI:15378"/>
        <dbReference type="ChEBI" id="CHEBI:15724"/>
        <dbReference type="ChEBI" id="CHEBI:29033"/>
        <dbReference type="ChEBI" id="CHEBI:29034"/>
        <dbReference type="ChEBI" id="CHEBI:58389"/>
        <dbReference type="EC" id="1.7.2.3"/>
    </reaction>
</comment>
<dbReference type="Gene3D" id="3.40.228.10">
    <property type="entry name" value="Dimethylsulfoxide Reductase, domain 2"/>
    <property type="match status" value="1"/>
</dbReference>
<name>A0A5M6IYV1_9PROT</name>
<comment type="cofactor">
    <cofactor evidence="14">
        <name>Mo-bis(molybdopterin guanine dinucleotide)</name>
        <dbReference type="ChEBI" id="CHEBI:60539"/>
    </cofactor>
    <text evidence="14">Binds 1 molybdenum-bis(molybdopterin guanine dinucleotide) (Mo-bis-MGD) cofactor per subunit.</text>
</comment>
<evidence type="ECO:0000313" key="19">
    <source>
        <dbReference type="Proteomes" id="UP000325255"/>
    </source>
</evidence>
<dbReference type="InterPro" id="IPR006311">
    <property type="entry name" value="TAT_signal"/>
</dbReference>
<comment type="function">
    <text evidence="11">Catalyzes the reduction of dimethyl sulfoxide (DMSO) and trimethylamine N-oxide (TMAO) to dimethyl sulfide (DMS) and trimethylamine, respectively. The terminal DMSO reductase can also use various sulfoxides and N-oxide compounds as terminal electron acceptor in addition to DMSO and TMAO.</text>
</comment>
<evidence type="ECO:0000259" key="15">
    <source>
        <dbReference type="Pfam" id="PF00384"/>
    </source>
</evidence>
<dbReference type="OrthoDB" id="9803192at2"/>
<dbReference type="Pfam" id="PF18364">
    <property type="entry name" value="Molybdopterin_N"/>
    <property type="match status" value="1"/>
</dbReference>
<keyword evidence="19" id="KW-1185">Reference proteome</keyword>
<evidence type="ECO:0000256" key="5">
    <source>
        <dbReference type="ARBA" id="ARBA00022723"/>
    </source>
</evidence>
<feature type="binding site" evidence="14">
    <location>
        <position position="475"/>
    </location>
    <ligand>
        <name>Mo-bis(molybdopterin guanine dinucleotide)</name>
        <dbReference type="ChEBI" id="CHEBI:60539"/>
    </ligand>
</feature>
<evidence type="ECO:0000256" key="14">
    <source>
        <dbReference type="PIRSR" id="PIRSR606658-1"/>
    </source>
</evidence>
<evidence type="ECO:0000256" key="12">
    <source>
        <dbReference type="ARBA" id="ARBA00066451"/>
    </source>
</evidence>
<evidence type="ECO:0000256" key="13">
    <source>
        <dbReference type="ARBA" id="ARBA00068174"/>
    </source>
</evidence>
<feature type="binding site" evidence="14">
    <location>
        <position position="158"/>
    </location>
    <ligand>
        <name>Mo-bis(molybdopterin guanine dinucleotide)</name>
        <dbReference type="ChEBI" id="CHEBI:60539"/>
    </ligand>
</feature>
<dbReference type="InterPro" id="IPR006656">
    <property type="entry name" value="Mopterin_OxRdtase"/>
</dbReference>
<evidence type="ECO:0000256" key="1">
    <source>
        <dbReference type="ARBA" id="ARBA00004418"/>
    </source>
</evidence>
<keyword evidence="4 14" id="KW-0500">Molybdenum</keyword>
<dbReference type="InterPro" id="IPR009010">
    <property type="entry name" value="Asp_de-COase-like_dom_sf"/>
</dbReference>
<dbReference type="PANTHER" id="PTHR43742:SF10">
    <property type="entry name" value="TRIMETHYLAMINE-N-OXIDE REDUCTASE 2"/>
    <property type="match status" value="1"/>
</dbReference>
<dbReference type="RefSeq" id="WP_150039641.1">
    <property type="nucleotide sequence ID" value="NZ_OW485601.1"/>
</dbReference>
<dbReference type="GO" id="GO:0009061">
    <property type="term" value="P:anaerobic respiration"/>
    <property type="evidence" value="ECO:0007669"/>
    <property type="project" value="TreeGrafter"/>
</dbReference>
<gene>
    <name evidence="18" type="primary">torA</name>
    <name evidence="18" type="ORF">F1189_05590</name>
</gene>
<dbReference type="NCBIfam" id="TIGR00509">
    <property type="entry name" value="bisC_fam"/>
    <property type="match status" value="1"/>
</dbReference>
<evidence type="ECO:0000256" key="9">
    <source>
        <dbReference type="ARBA" id="ARBA00049407"/>
    </source>
</evidence>
<feature type="binding site" evidence="14">
    <location>
        <position position="479"/>
    </location>
    <ligand>
        <name>Mo-bis(molybdopterin guanine dinucleotide)</name>
        <dbReference type="ChEBI" id="CHEBI:60539"/>
    </ligand>
</feature>
<evidence type="ECO:0000256" key="3">
    <source>
        <dbReference type="ARBA" id="ARBA00011885"/>
    </source>
</evidence>
<evidence type="ECO:0000259" key="17">
    <source>
        <dbReference type="Pfam" id="PF18364"/>
    </source>
</evidence>
<keyword evidence="6" id="KW-0732">Signal</keyword>
<feature type="binding site" evidence="14">
    <location>
        <position position="522"/>
    </location>
    <ligand>
        <name>Mo-bis(molybdopterin guanine dinucleotide)</name>
        <dbReference type="ChEBI" id="CHEBI:60539"/>
    </ligand>
</feature>
<dbReference type="EC" id="1.7.2.3" evidence="3"/>
<accession>A0A5M6IYV1</accession>
<dbReference type="FunFam" id="3.40.228.10:FF:000003">
    <property type="entry name" value="Biotin sulfoxide reductase 2"/>
    <property type="match status" value="1"/>
</dbReference>
<dbReference type="PROSITE" id="PS00490">
    <property type="entry name" value="MOLYBDOPTERIN_PROK_2"/>
    <property type="match status" value="1"/>
</dbReference>
<dbReference type="SUPFAM" id="SSF50692">
    <property type="entry name" value="ADC-like"/>
    <property type="match status" value="1"/>
</dbReference>
<dbReference type="EMBL" id="VWPK01000006">
    <property type="protein sequence ID" value="KAA5613530.1"/>
    <property type="molecule type" value="Genomic_DNA"/>
</dbReference>
<feature type="binding site" evidence="14">
    <location>
        <position position="779"/>
    </location>
    <ligand>
        <name>Mo-bis(molybdopterin guanine dinucleotide)</name>
        <dbReference type="ChEBI" id="CHEBI:60539"/>
    </ligand>
</feature>
<dbReference type="Proteomes" id="UP000325255">
    <property type="component" value="Unassembled WGS sequence"/>
</dbReference>
<dbReference type="InterPro" id="IPR006657">
    <property type="entry name" value="MoPterin_dinucl-bd_dom"/>
</dbReference>
<dbReference type="InterPro" id="IPR041954">
    <property type="entry name" value="CT_DMSOR/BSOR/TMAOR"/>
</dbReference>
<dbReference type="GO" id="GO:0030288">
    <property type="term" value="C:outer membrane-bounded periplasmic space"/>
    <property type="evidence" value="ECO:0007669"/>
    <property type="project" value="TreeGrafter"/>
</dbReference>
<comment type="similarity">
    <text evidence="2">Belongs to the prokaryotic molybdopterin-containing oxidoreductase family.</text>
</comment>
<dbReference type="InterPro" id="IPR006655">
    <property type="entry name" value="Mopterin_OxRdtase_prok_CS"/>
</dbReference>
<dbReference type="Gene3D" id="2.40.40.20">
    <property type="match status" value="1"/>
</dbReference>
<comment type="catalytic activity">
    <reaction evidence="10">
        <text>dimethyl sulfide + a menaquinone + H2O = dimethyl sulfoxide + a menaquinol</text>
        <dbReference type="Rhea" id="RHEA:28494"/>
        <dbReference type="Rhea" id="RHEA-COMP:9537"/>
        <dbReference type="Rhea" id="RHEA-COMP:9539"/>
        <dbReference type="ChEBI" id="CHEBI:15377"/>
        <dbReference type="ChEBI" id="CHEBI:16374"/>
        <dbReference type="ChEBI" id="CHEBI:17437"/>
        <dbReference type="ChEBI" id="CHEBI:18151"/>
        <dbReference type="ChEBI" id="CHEBI:28262"/>
        <dbReference type="EC" id="1.8.5.3"/>
    </reaction>
</comment>
<feature type="domain" description="Molybdopterin oxidoreductase N-terminal" evidence="17">
    <location>
        <begin position="53"/>
        <end position="92"/>
    </location>
</feature>
<dbReference type="GO" id="GO:0009055">
    <property type="term" value="F:electron transfer activity"/>
    <property type="evidence" value="ECO:0007669"/>
    <property type="project" value="TreeGrafter"/>
</dbReference>
<dbReference type="InterPro" id="IPR041460">
    <property type="entry name" value="Molybdopterin_N"/>
</dbReference>
<dbReference type="Gene3D" id="3.90.55.10">
    <property type="entry name" value="Dimethylsulfoxide Reductase, domain 3"/>
    <property type="match status" value="1"/>
</dbReference>
<evidence type="ECO:0000256" key="4">
    <source>
        <dbReference type="ARBA" id="ARBA00022505"/>
    </source>
</evidence>
<feature type="binding site" evidence="14">
    <location>
        <position position="368"/>
    </location>
    <ligand>
        <name>Mo-bis(molybdopterin guanine dinucleotide)</name>
        <dbReference type="ChEBI" id="CHEBI:60539"/>
    </ligand>
</feature>
<keyword evidence="7" id="KW-0574">Periplasm</keyword>
<dbReference type="PROSITE" id="PS51318">
    <property type="entry name" value="TAT"/>
    <property type="match status" value="1"/>
</dbReference>
<evidence type="ECO:0000256" key="2">
    <source>
        <dbReference type="ARBA" id="ARBA00010312"/>
    </source>
</evidence>